<keyword evidence="1" id="KW-0472">Membrane</keyword>
<proteinExistence type="predicted"/>
<dbReference type="RefSeq" id="WP_096493313.1">
    <property type="nucleotide sequence ID" value="NZ_CP023445.1"/>
</dbReference>
<dbReference type="EMBL" id="CP023445">
    <property type="protein sequence ID" value="ATE54300.1"/>
    <property type="molecule type" value="Genomic_DNA"/>
</dbReference>
<reference evidence="2" key="1">
    <citation type="submission" date="2017-09" db="EMBL/GenBank/DDBJ databases">
        <title>Complete Genome Sequence of ansamitocin-producing Bacterium Actinosynnema pretiosum X47.</title>
        <authorList>
            <person name="Cao G."/>
            <person name="Zong G."/>
            <person name="Zhong C."/>
            <person name="Fu J."/>
        </authorList>
    </citation>
    <scope>NUCLEOTIDE SEQUENCE [LARGE SCALE GENOMIC DNA]</scope>
    <source>
        <strain evidence="2">X47</strain>
    </source>
</reference>
<sequence length="115" mass="11527">MLIPLLFLNAVTAVVGVVFATVAAVHPASLSYSPSPDRGERMYAWMHAAKAVPLGVLAASLPLALPGQATMFCLLGAALSQAVDAAVGWSRGSWGMTAVGAASAVVHVVTAVAVG</sequence>
<evidence type="ECO:0000313" key="3">
    <source>
        <dbReference type="Proteomes" id="UP000218505"/>
    </source>
</evidence>
<name>A0A290Z5J7_9PSEU</name>
<dbReference type="KEGG" id="apre:CNX65_14190"/>
<accession>A0A290Z5J7</accession>
<keyword evidence="1" id="KW-1133">Transmembrane helix</keyword>
<organism evidence="2 3">
    <name type="scientific">Actinosynnema pretiosum</name>
    <dbReference type="NCBI Taxonomy" id="42197"/>
    <lineage>
        <taxon>Bacteria</taxon>
        <taxon>Bacillati</taxon>
        <taxon>Actinomycetota</taxon>
        <taxon>Actinomycetes</taxon>
        <taxon>Pseudonocardiales</taxon>
        <taxon>Pseudonocardiaceae</taxon>
        <taxon>Actinosynnema</taxon>
    </lineage>
</organism>
<dbReference type="AlphaFoldDB" id="A0A290Z5J7"/>
<protein>
    <recommendedName>
        <fullName evidence="4">Integral membrane protein</fullName>
    </recommendedName>
</protein>
<gene>
    <name evidence="2" type="ORF">CNX65_14190</name>
</gene>
<evidence type="ECO:0000256" key="1">
    <source>
        <dbReference type="SAM" id="Phobius"/>
    </source>
</evidence>
<feature type="transmembrane region" description="Helical" evidence="1">
    <location>
        <begin position="6"/>
        <end position="30"/>
    </location>
</feature>
<feature type="transmembrane region" description="Helical" evidence="1">
    <location>
        <begin position="94"/>
        <end position="114"/>
    </location>
</feature>
<keyword evidence="3" id="KW-1185">Reference proteome</keyword>
<evidence type="ECO:0008006" key="4">
    <source>
        <dbReference type="Google" id="ProtNLM"/>
    </source>
</evidence>
<evidence type="ECO:0000313" key="2">
    <source>
        <dbReference type="EMBL" id="ATE54300.1"/>
    </source>
</evidence>
<dbReference type="Proteomes" id="UP000218505">
    <property type="component" value="Chromosome"/>
</dbReference>
<keyword evidence="1" id="KW-0812">Transmembrane</keyword>